<organism evidence="2 3">
    <name type="scientific">Proteiniclasticum ruminis</name>
    <dbReference type="NCBI Taxonomy" id="398199"/>
    <lineage>
        <taxon>Bacteria</taxon>
        <taxon>Bacillati</taxon>
        <taxon>Bacillota</taxon>
        <taxon>Clostridia</taxon>
        <taxon>Eubacteriales</taxon>
        <taxon>Clostridiaceae</taxon>
        <taxon>Proteiniclasticum</taxon>
    </lineage>
</organism>
<dbReference type="RefSeq" id="WP_074912721.1">
    <property type="nucleotide sequence ID" value="NZ_FOVK01000012.1"/>
</dbReference>
<evidence type="ECO:0000313" key="2">
    <source>
        <dbReference type="EMBL" id="SFO05047.1"/>
    </source>
</evidence>
<evidence type="ECO:0000313" key="3">
    <source>
        <dbReference type="Proteomes" id="UP000181899"/>
    </source>
</evidence>
<dbReference type="EMBL" id="FOVK01000012">
    <property type="protein sequence ID" value="SFO05047.1"/>
    <property type="molecule type" value="Genomic_DNA"/>
</dbReference>
<gene>
    <name evidence="2" type="ORF">SAMN04488695_11238</name>
</gene>
<feature type="domain" description="Antitoxin SocA-like Panacea" evidence="1">
    <location>
        <begin position="183"/>
        <end position="275"/>
    </location>
</feature>
<dbReference type="InterPro" id="IPR025272">
    <property type="entry name" value="SocA_Panacea"/>
</dbReference>
<accession>A0A1I5E0U4</accession>
<sequence>MMRFCKNCREIKSCSVQSETAIKKSREITAEAVRESGYCCTFASEGYLPALRDDTLRKARDDYREALKLIKAEEIEEILKKYDIGKRPLSLLLGWKENTLSRYATGDLPTKDYPEMLKLISQNAAYYQNLLEHHKEKISLEAYHKSLAAVKEVMGRKEEELSKMEEAVCCLLEEAVEITPLALQKLLYFAQGFQKAFHSEFMFEEDCEAWSHGPVYRRIYEKYRNYGCLPIEEDHQSRCNKLSIEEKETLKAVAEFFGCYSGKVLERMTHEEEPWRNARRNTDEGAPSSEVIKKESMTRYFSSVREKYNMINVSDIKEYALGLYEEIRQQRILLVSLKQ</sequence>
<reference evidence="2 3" key="1">
    <citation type="submission" date="2016-10" db="EMBL/GenBank/DDBJ databases">
        <authorList>
            <person name="de Groot N.N."/>
        </authorList>
    </citation>
    <scope>NUCLEOTIDE SEQUENCE [LARGE SCALE GENOMIC DNA]</scope>
    <source>
        <strain evidence="2 3">ML2</strain>
    </source>
</reference>
<dbReference type="STRING" id="398199.SAMN05421804_11211"/>
<evidence type="ECO:0000259" key="1">
    <source>
        <dbReference type="Pfam" id="PF13274"/>
    </source>
</evidence>
<protein>
    <submittedName>
        <fullName evidence="2">Uncharacterized phage-associated protein</fullName>
    </submittedName>
</protein>
<proteinExistence type="predicted"/>
<dbReference type="OrthoDB" id="9799173at2"/>
<keyword evidence="3" id="KW-1185">Reference proteome</keyword>
<dbReference type="AlphaFoldDB" id="A0A1I5E0U4"/>
<name>A0A1I5E0U4_9CLOT</name>
<dbReference type="Proteomes" id="UP000181899">
    <property type="component" value="Unassembled WGS sequence"/>
</dbReference>
<dbReference type="Pfam" id="PF13274">
    <property type="entry name" value="SocA_Panacea"/>
    <property type="match status" value="1"/>
</dbReference>